<reference evidence="9 10" key="1">
    <citation type="submission" date="2020-07" db="EMBL/GenBank/DDBJ databases">
        <title>Sequencing the genomes of 1000 actinobacteria strains.</title>
        <authorList>
            <person name="Klenk H.-P."/>
        </authorList>
    </citation>
    <scope>NUCLEOTIDE SEQUENCE [LARGE SCALE GENOMIC DNA]</scope>
    <source>
        <strain evidence="9 10">LI1</strain>
    </source>
</reference>
<dbReference type="RefSeq" id="WP_179577299.1">
    <property type="nucleotide sequence ID" value="NZ_JACCFM010000001.1"/>
</dbReference>
<feature type="transmembrane region" description="Helical" evidence="7">
    <location>
        <begin position="69"/>
        <end position="92"/>
    </location>
</feature>
<dbReference type="PANTHER" id="PTHR30193">
    <property type="entry name" value="ABC TRANSPORTER PERMEASE PROTEIN"/>
    <property type="match status" value="1"/>
</dbReference>
<organism evidence="9 10">
    <name type="scientific">Glaciibacter psychrotolerans</name>
    <dbReference type="NCBI Taxonomy" id="670054"/>
    <lineage>
        <taxon>Bacteria</taxon>
        <taxon>Bacillati</taxon>
        <taxon>Actinomycetota</taxon>
        <taxon>Actinomycetes</taxon>
        <taxon>Micrococcales</taxon>
        <taxon>Microbacteriaceae</taxon>
        <taxon>Glaciibacter</taxon>
    </lineage>
</organism>
<feature type="transmembrane region" description="Helical" evidence="7">
    <location>
        <begin position="207"/>
        <end position="227"/>
    </location>
</feature>
<evidence type="ECO:0000256" key="5">
    <source>
        <dbReference type="ARBA" id="ARBA00022989"/>
    </source>
</evidence>
<keyword evidence="2 7" id="KW-0813">Transport</keyword>
<accession>A0A7Z0J4H0</accession>
<comment type="caution">
    <text evidence="9">The sequence shown here is derived from an EMBL/GenBank/DDBJ whole genome shotgun (WGS) entry which is preliminary data.</text>
</comment>
<evidence type="ECO:0000256" key="7">
    <source>
        <dbReference type="RuleBase" id="RU363032"/>
    </source>
</evidence>
<evidence type="ECO:0000256" key="3">
    <source>
        <dbReference type="ARBA" id="ARBA00022475"/>
    </source>
</evidence>
<feature type="transmembrane region" description="Helical" evidence="7">
    <location>
        <begin position="99"/>
        <end position="123"/>
    </location>
</feature>
<protein>
    <submittedName>
        <fullName evidence="9">Raffinose/stachyose/melibiose transport system permease protein</fullName>
    </submittedName>
</protein>
<evidence type="ECO:0000256" key="1">
    <source>
        <dbReference type="ARBA" id="ARBA00004651"/>
    </source>
</evidence>
<dbReference type="AlphaFoldDB" id="A0A7Z0J4H0"/>
<dbReference type="Gene3D" id="1.10.3720.10">
    <property type="entry name" value="MetI-like"/>
    <property type="match status" value="1"/>
</dbReference>
<evidence type="ECO:0000256" key="6">
    <source>
        <dbReference type="ARBA" id="ARBA00023136"/>
    </source>
</evidence>
<feature type="transmembrane region" description="Helical" evidence="7">
    <location>
        <begin position="259"/>
        <end position="283"/>
    </location>
</feature>
<keyword evidence="10" id="KW-1185">Reference proteome</keyword>
<dbReference type="InterPro" id="IPR000515">
    <property type="entry name" value="MetI-like"/>
</dbReference>
<dbReference type="Proteomes" id="UP000537260">
    <property type="component" value="Unassembled WGS sequence"/>
</dbReference>
<dbReference type="CDD" id="cd06261">
    <property type="entry name" value="TM_PBP2"/>
    <property type="match status" value="1"/>
</dbReference>
<sequence>MKKKWALAPYLFLAPALLVFGFAVLLPVVNTVGYSFTTWNGYGEKIFVGFDNYIAAINDATFRASFVHVIGYIALTLVLEVAVGLVLAGLVGGIRRGSLWFRVAIFTPVMLPMVVVAVLWAFVYNADFGLLNAALETFGLAEFQRVWLGDTSTALIAISVVSGWVYAGFYMTIFYAAFSQVPGDVIEAARLDGAGELRIFRSVKVPMIRNAVIVAVLLCVTGGFQSFDLFYVMTNGGPYGATEIPTTYLVKTVFSFGKVGYGSAMAVLLTAVIVGFGLVFVRLTGRRREGGRP</sequence>
<evidence type="ECO:0000259" key="8">
    <source>
        <dbReference type="PROSITE" id="PS50928"/>
    </source>
</evidence>
<keyword evidence="4 7" id="KW-0812">Transmembrane</keyword>
<keyword evidence="3" id="KW-1003">Cell membrane</keyword>
<dbReference type="InterPro" id="IPR051393">
    <property type="entry name" value="ABC_transporter_permease"/>
</dbReference>
<gene>
    <name evidence="9" type="ORF">HNR05_000173</name>
</gene>
<dbReference type="Pfam" id="PF00528">
    <property type="entry name" value="BPD_transp_1"/>
    <property type="match status" value="1"/>
</dbReference>
<comment type="subcellular location">
    <subcellularLocation>
        <location evidence="1 7">Cell membrane</location>
        <topology evidence="1 7">Multi-pass membrane protein</topology>
    </subcellularLocation>
</comment>
<evidence type="ECO:0000256" key="2">
    <source>
        <dbReference type="ARBA" id="ARBA00022448"/>
    </source>
</evidence>
<evidence type="ECO:0000313" key="9">
    <source>
        <dbReference type="EMBL" id="NYJ18382.1"/>
    </source>
</evidence>
<evidence type="ECO:0000256" key="4">
    <source>
        <dbReference type="ARBA" id="ARBA00022692"/>
    </source>
</evidence>
<dbReference type="EMBL" id="JACCFM010000001">
    <property type="protein sequence ID" value="NYJ18382.1"/>
    <property type="molecule type" value="Genomic_DNA"/>
</dbReference>
<dbReference type="SUPFAM" id="SSF161098">
    <property type="entry name" value="MetI-like"/>
    <property type="match status" value="1"/>
</dbReference>
<proteinExistence type="inferred from homology"/>
<dbReference type="InterPro" id="IPR035906">
    <property type="entry name" value="MetI-like_sf"/>
</dbReference>
<comment type="similarity">
    <text evidence="7">Belongs to the binding-protein-dependent transport system permease family.</text>
</comment>
<keyword evidence="5 7" id="KW-1133">Transmembrane helix</keyword>
<name>A0A7Z0J4H0_9MICO</name>
<dbReference type="PANTHER" id="PTHR30193:SF41">
    <property type="entry name" value="DIACETYLCHITOBIOSE UPTAKE SYSTEM PERMEASE PROTEIN NGCF"/>
    <property type="match status" value="1"/>
</dbReference>
<feature type="domain" description="ABC transmembrane type-1" evidence="8">
    <location>
        <begin position="62"/>
        <end position="280"/>
    </location>
</feature>
<evidence type="ECO:0000313" key="10">
    <source>
        <dbReference type="Proteomes" id="UP000537260"/>
    </source>
</evidence>
<dbReference type="GO" id="GO:0055085">
    <property type="term" value="P:transmembrane transport"/>
    <property type="evidence" value="ECO:0007669"/>
    <property type="project" value="InterPro"/>
</dbReference>
<keyword evidence="6 7" id="KW-0472">Membrane</keyword>
<dbReference type="GO" id="GO:0005886">
    <property type="term" value="C:plasma membrane"/>
    <property type="evidence" value="ECO:0007669"/>
    <property type="project" value="UniProtKB-SubCell"/>
</dbReference>
<feature type="transmembrane region" description="Helical" evidence="7">
    <location>
        <begin position="154"/>
        <end position="178"/>
    </location>
</feature>
<dbReference type="PROSITE" id="PS50928">
    <property type="entry name" value="ABC_TM1"/>
    <property type="match status" value="1"/>
</dbReference>